<dbReference type="GO" id="GO:0004822">
    <property type="term" value="F:isoleucine-tRNA ligase activity"/>
    <property type="evidence" value="ECO:0007669"/>
    <property type="project" value="TreeGrafter"/>
</dbReference>
<gene>
    <name evidence="8" type="ORF">FBUS_07821</name>
</gene>
<keyword evidence="5" id="KW-0030">Aminoacyl-tRNA synthetase</keyword>
<dbReference type="OrthoDB" id="10264412at2759"/>
<dbReference type="SUPFAM" id="SSF52374">
    <property type="entry name" value="Nucleotidylyl transferase"/>
    <property type="match status" value="1"/>
</dbReference>
<dbReference type="InterPro" id="IPR002300">
    <property type="entry name" value="aa-tRNA-synth_Ia"/>
</dbReference>
<evidence type="ECO:0000256" key="2">
    <source>
        <dbReference type="ARBA" id="ARBA00022741"/>
    </source>
</evidence>
<feature type="non-terminal residue" evidence="8">
    <location>
        <position position="1"/>
    </location>
</feature>
<evidence type="ECO:0000256" key="3">
    <source>
        <dbReference type="ARBA" id="ARBA00022840"/>
    </source>
</evidence>
<dbReference type="GO" id="GO:0005739">
    <property type="term" value="C:mitochondrion"/>
    <property type="evidence" value="ECO:0007669"/>
    <property type="project" value="TreeGrafter"/>
</dbReference>
<dbReference type="Pfam" id="PF08264">
    <property type="entry name" value="Anticodon_1"/>
    <property type="match status" value="1"/>
</dbReference>
<dbReference type="SUPFAM" id="SSF47323">
    <property type="entry name" value="Anticodon-binding domain of a subclass of class I aminoacyl-tRNA synthetases"/>
    <property type="match status" value="1"/>
</dbReference>
<evidence type="ECO:0000259" key="7">
    <source>
        <dbReference type="Pfam" id="PF08264"/>
    </source>
</evidence>
<proteinExistence type="predicted"/>
<protein>
    <submittedName>
        <fullName evidence="8">Isoleucine--tRNA ligase</fullName>
    </submittedName>
</protein>
<dbReference type="PANTHER" id="PTHR42765:SF1">
    <property type="entry name" value="ISOLEUCINE--TRNA LIGASE, MITOCHONDRIAL"/>
    <property type="match status" value="1"/>
</dbReference>
<keyword evidence="1 8" id="KW-0436">Ligase</keyword>
<dbReference type="GO" id="GO:0006428">
    <property type="term" value="P:isoleucyl-tRNA aminoacylation"/>
    <property type="evidence" value="ECO:0007669"/>
    <property type="project" value="TreeGrafter"/>
</dbReference>
<dbReference type="EMBL" id="LUCM01002505">
    <property type="protein sequence ID" value="KAA0197252.1"/>
    <property type="molecule type" value="Genomic_DNA"/>
</dbReference>
<dbReference type="InterPro" id="IPR009080">
    <property type="entry name" value="tRNAsynth_Ia_anticodon-bd"/>
</dbReference>
<keyword evidence="3" id="KW-0067">ATP-binding</keyword>
<dbReference type="Pfam" id="PF00133">
    <property type="entry name" value="tRNA-synt_1"/>
    <property type="match status" value="1"/>
</dbReference>
<dbReference type="InterPro" id="IPR013155">
    <property type="entry name" value="M/V/L/I-tRNA-synth_anticd-bd"/>
</dbReference>
<dbReference type="Gene3D" id="1.10.730.20">
    <property type="match status" value="1"/>
</dbReference>
<dbReference type="InterPro" id="IPR014729">
    <property type="entry name" value="Rossmann-like_a/b/a_fold"/>
</dbReference>
<feature type="domain" description="Methionyl/Valyl/Leucyl/Isoleucyl-tRNA synthetase anticodon-binding" evidence="7">
    <location>
        <begin position="199"/>
        <end position="281"/>
    </location>
</feature>
<evidence type="ECO:0000313" key="9">
    <source>
        <dbReference type="Proteomes" id="UP000728185"/>
    </source>
</evidence>
<dbReference type="Proteomes" id="UP000728185">
    <property type="component" value="Unassembled WGS sequence"/>
</dbReference>
<dbReference type="InterPro" id="IPR050081">
    <property type="entry name" value="Ile-tRNA_ligase"/>
</dbReference>
<dbReference type="AlphaFoldDB" id="A0A8E0S5L9"/>
<keyword evidence="2" id="KW-0547">Nucleotide-binding</keyword>
<evidence type="ECO:0000313" key="8">
    <source>
        <dbReference type="EMBL" id="KAA0197252.1"/>
    </source>
</evidence>
<keyword evidence="4" id="KW-0648">Protein biosynthesis</keyword>
<evidence type="ECO:0000256" key="5">
    <source>
        <dbReference type="ARBA" id="ARBA00023146"/>
    </source>
</evidence>
<evidence type="ECO:0000256" key="1">
    <source>
        <dbReference type="ARBA" id="ARBA00022598"/>
    </source>
</evidence>
<reference evidence="8" key="1">
    <citation type="submission" date="2019-05" db="EMBL/GenBank/DDBJ databases">
        <title>Annotation for the trematode Fasciolopsis buski.</title>
        <authorList>
            <person name="Choi Y.-J."/>
        </authorList>
    </citation>
    <scope>NUCLEOTIDE SEQUENCE</scope>
    <source>
        <strain evidence="8">HT</strain>
        <tissue evidence="8">Whole worm</tissue>
    </source>
</reference>
<dbReference type="PANTHER" id="PTHR42765">
    <property type="entry name" value="SOLEUCYL-TRNA SYNTHETASE"/>
    <property type="match status" value="1"/>
</dbReference>
<evidence type="ECO:0000259" key="6">
    <source>
        <dbReference type="Pfam" id="PF00133"/>
    </source>
</evidence>
<organism evidence="8 9">
    <name type="scientific">Fasciolopsis buskii</name>
    <dbReference type="NCBI Taxonomy" id="27845"/>
    <lineage>
        <taxon>Eukaryota</taxon>
        <taxon>Metazoa</taxon>
        <taxon>Spiralia</taxon>
        <taxon>Lophotrochozoa</taxon>
        <taxon>Platyhelminthes</taxon>
        <taxon>Trematoda</taxon>
        <taxon>Digenea</taxon>
        <taxon>Plagiorchiida</taxon>
        <taxon>Echinostomata</taxon>
        <taxon>Echinostomatoidea</taxon>
        <taxon>Fasciolidae</taxon>
        <taxon>Fasciolopsis</taxon>
    </lineage>
</organism>
<dbReference type="GO" id="GO:0032543">
    <property type="term" value="P:mitochondrial translation"/>
    <property type="evidence" value="ECO:0007669"/>
    <property type="project" value="TreeGrafter"/>
</dbReference>
<accession>A0A8E0S5L9</accession>
<name>A0A8E0S5L9_9TREM</name>
<keyword evidence="9" id="KW-1185">Reference proteome</keyword>
<comment type="caution">
    <text evidence="8">The sequence shown here is derived from an EMBL/GenBank/DDBJ whole genome shotgun (WGS) entry which is preliminary data.</text>
</comment>
<feature type="domain" description="Aminoacyl-tRNA synthetase class Ia" evidence="6">
    <location>
        <begin position="8"/>
        <end position="99"/>
    </location>
</feature>
<evidence type="ECO:0000256" key="4">
    <source>
        <dbReference type="ARBA" id="ARBA00022917"/>
    </source>
</evidence>
<dbReference type="Gene3D" id="3.40.50.620">
    <property type="entry name" value="HUPs"/>
    <property type="match status" value="1"/>
</dbReference>
<sequence>FSSRSERVADLYLEGPDQFRGWFSASLLLSVAFQKKPPYRYYSHVQMVLFSHSKLVVHGFTADSEGRKMSKSLGNVVSPEQLIQEQKGCVDVLRRWAAFSGLDAVCSVGSKEIGQHASSYRMLRNSFRFLLGNLYDFDPLEQYRRLTGEHDTGLHTISELVLHLGQLVSNLEPERSRMNTLDLAVLCWLGKIVSVGLDHAYPNYRFNTLLSEVDQLVSRLSSIYFTSVKDVIYCDSADSPKRRAIQTIFWLTVECFKLLLAPVLPYLTEEVEEVCARQWPVGAQAGQHSMSLLERVSDNKLVSAFSDPPNTDWMACMNMMRDWERHDVCADAVELVHRLYRSCIGVLESGLVAGSLEGSAVKRFHSSHISIICAPHQSNIHSCLEMLHPDREAVSSESSLCQLFRCASIHWLVQDNPKPVQEHGITYDCPVTFQGMDLLLRLESISATNRCPRCMRYTPWEMHKLCRRCTDVVYPTVNNLAA</sequence>
<dbReference type="GO" id="GO:0005524">
    <property type="term" value="F:ATP binding"/>
    <property type="evidence" value="ECO:0007669"/>
    <property type="project" value="UniProtKB-KW"/>
</dbReference>